<name>A0AAE1KYX3_PETCI</name>
<evidence type="ECO:0000313" key="2">
    <source>
        <dbReference type="EMBL" id="KAK3889298.1"/>
    </source>
</evidence>
<gene>
    <name evidence="2" type="ORF">Pcinc_006684</name>
</gene>
<proteinExistence type="predicted"/>
<feature type="region of interest" description="Disordered" evidence="1">
    <location>
        <begin position="83"/>
        <end position="107"/>
    </location>
</feature>
<reference evidence="2" key="1">
    <citation type="submission" date="2023-10" db="EMBL/GenBank/DDBJ databases">
        <title>Genome assemblies of two species of porcelain crab, Petrolisthes cinctipes and Petrolisthes manimaculis (Anomura: Porcellanidae).</title>
        <authorList>
            <person name="Angst P."/>
        </authorList>
    </citation>
    <scope>NUCLEOTIDE SEQUENCE</scope>
    <source>
        <strain evidence="2">PB745_01</strain>
        <tissue evidence="2">Gill</tissue>
    </source>
</reference>
<sequence>MKWASNNNIHHVETELVFKGNNKVTETACYVDNGIHEGSLLNRTGVIRLLEAWCTGLNGFLTYVNWDKVKENTRLILTSHHVPSQDTHPEHHNTAYHNPPPSHTHMRMDEGWKMITRGRGHRHNNRREPATTSISLGNTAGRHYSPGTGSGTAAPPPHNQWREARGRREVDSFGQDRSHHSYQHPRDYNSPRGNMEASQVGELPSPPSHTPPPPPSLRYI</sequence>
<feature type="compositionally biased region" description="Basic and acidic residues" evidence="1">
    <location>
        <begin position="160"/>
        <end position="189"/>
    </location>
</feature>
<accession>A0AAE1KYX3</accession>
<evidence type="ECO:0000313" key="3">
    <source>
        <dbReference type="Proteomes" id="UP001286313"/>
    </source>
</evidence>
<evidence type="ECO:0000256" key="1">
    <source>
        <dbReference type="SAM" id="MobiDB-lite"/>
    </source>
</evidence>
<dbReference type="EMBL" id="JAWQEG010000497">
    <property type="protein sequence ID" value="KAK3889298.1"/>
    <property type="molecule type" value="Genomic_DNA"/>
</dbReference>
<dbReference type="Proteomes" id="UP001286313">
    <property type="component" value="Unassembled WGS sequence"/>
</dbReference>
<comment type="caution">
    <text evidence="2">The sequence shown here is derived from an EMBL/GenBank/DDBJ whole genome shotgun (WGS) entry which is preliminary data.</text>
</comment>
<protein>
    <submittedName>
        <fullName evidence="2">Uncharacterized protein</fullName>
    </submittedName>
</protein>
<feature type="region of interest" description="Disordered" evidence="1">
    <location>
        <begin position="119"/>
        <end position="220"/>
    </location>
</feature>
<organism evidence="2 3">
    <name type="scientific">Petrolisthes cinctipes</name>
    <name type="common">Flat porcelain crab</name>
    <dbReference type="NCBI Taxonomy" id="88211"/>
    <lineage>
        <taxon>Eukaryota</taxon>
        <taxon>Metazoa</taxon>
        <taxon>Ecdysozoa</taxon>
        <taxon>Arthropoda</taxon>
        <taxon>Crustacea</taxon>
        <taxon>Multicrustacea</taxon>
        <taxon>Malacostraca</taxon>
        <taxon>Eumalacostraca</taxon>
        <taxon>Eucarida</taxon>
        <taxon>Decapoda</taxon>
        <taxon>Pleocyemata</taxon>
        <taxon>Anomura</taxon>
        <taxon>Galatheoidea</taxon>
        <taxon>Porcellanidae</taxon>
        <taxon>Petrolisthes</taxon>
    </lineage>
</organism>
<keyword evidence="3" id="KW-1185">Reference proteome</keyword>
<dbReference type="AlphaFoldDB" id="A0AAE1KYX3"/>
<feature type="compositionally biased region" description="Pro residues" evidence="1">
    <location>
        <begin position="204"/>
        <end position="220"/>
    </location>
</feature>